<organism evidence="2 3">
    <name type="scientific">Duganella vulcania</name>
    <dbReference type="NCBI Taxonomy" id="2692166"/>
    <lineage>
        <taxon>Bacteria</taxon>
        <taxon>Pseudomonadati</taxon>
        <taxon>Pseudomonadota</taxon>
        <taxon>Betaproteobacteria</taxon>
        <taxon>Burkholderiales</taxon>
        <taxon>Oxalobacteraceae</taxon>
        <taxon>Telluria group</taxon>
        <taxon>Duganella</taxon>
    </lineage>
</organism>
<keyword evidence="1" id="KW-1133">Transmembrane helix</keyword>
<evidence type="ECO:0000313" key="2">
    <source>
        <dbReference type="EMBL" id="MYN20439.1"/>
    </source>
</evidence>
<dbReference type="AlphaFoldDB" id="A0A845HSR3"/>
<name>A0A845HSR3_9BURK</name>
<accession>A0A845HSR3</accession>
<gene>
    <name evidence="2" type="ORF">GTP81_27235</name>
</gene>
<evidence type="ECO:0000313" key="3">
    <source>
        <dbReference type="Proteomes" id="UP000484875"/>
    </source>
</evidence>
<dbReference type="Proteomes" id="UP000484875">
    <property type="component" value="Unassembled WGS sequence"/>
</dbReference>
<keyword evidence="1" id="KW-0812">Transmembrane</keyword>
<dbReference type="EMBL" id="WWCV01000075">
    <property type="protein sequence ID" value="MYN20439.1"/>
    <property type="molecule type" value="Genomic_DNA"/>
</dbReference>
<feature type="transmembrane region" description="Helical" evidence="1">
    <location>
        <begin position="323"/>
        <end position="349"/>
    </location>
</feature>
<sequence length="367" mass="40517">MRHTSIARQMALVSYGTQFLRGHAELEDWYRHGIFFGARLQFRTPDGNALLADDFTWWLGILRRSGALRLSLHLPAEFGLDTERTLLGSGYAVAAHFADRHEIWIVGRERAAWHEHPLLPDDGHYPAFPNAAHWGGELDNYWRVAERPGKLEVPDTDWRQLAAAISADLDIRVPSSLVPAGPLFLPGGEPASWAKLPLFARSAAAAPAHHLLATLYAEQARLSNEMNPKNENSAYHHMDAAGAVTLENWGRRLDSWIIEAELRCANECRSSAILERGAPPTRLHRPVQAPLPERPPAGGAPFVPTSVAPAARRGAAGKWQDRLGMAFALAVGCLFVVACAHIIVGFPWVSVLIGAPYALYVHYKQRD</sequence>
<comment type="caution">
    <text evidence="2">The sequence shown here is derived from an EMBL/GenBank/DDBJ whole genome shotgun (WGS) entry which is preliminary data.</text>
</comment>
<keyword evidence="3" id="KW-1185">Reference proteome</keyword>
<reference evidence="2 3" key="1">
    <citation type="submission" date="2019-12" db="EMBL/GenBank/DDBJ databases">
        <title>Novel species isolated from a subtropical stream in China.</title>
        <authorList>
            <person name="Lu H."/>
        </authorList>
    </citation>
    <scope>NUCLEOTIDE SEQUENCE [LARGE SCALE GENOMIC DNA]</scope>
    <source>
        <strain evidence="2 3">FT107W</strain>
    </source>
</reference>
<keyword evidence="1" id="KW-0472">Membrane</keyword>
<protein>
    <submittedName>
        <fullName evidence="2">Uncharacterized protein</fullName>
    </submittedName>
</protein>
<proteinExistence type="predicted"/>
<dbReference type="RefSeq" id="WP_161092760.1">
    <property type="nucleotide sequence ID" value="NZ_WWCV01000075.1"/>
</dbReference>
<evidence type="ECO:0000256" key="1">
    <source>
        <dbReference type="SAM" id="Phobius"/>
    </source>
</evidence>